<protein>
    <submittedName>
        <fullName evidence="1">Uncharacterized protein</fullName>
    </submittedName>
</protein>
<evidence type="ECO:0000313" key="1">
    <source>
        <dbReference type="EMBL" id="MED6136524.1"/>
    </source>
</evidence>
<name>A0ABU6SJF1_9FABA</name>
<proteinExistence type="predicted"/>
<sequence length="53" mass="6005">PPFTHYSHQGHCKQHNCAPRRCSKPVKLTHKTPTMAFPRRALIAAPSSIQTRI</sequence>
<organism evidence="1 2">
    <name type="scientific">Stylosanthes scabra</name>
    <dbReference type="NCBI Taxonomy" id="79078"/>
    <lineage>
        <taxon>Eukaryota</taxon>
        <taxon>Viridiplantae</taxon>
        <taxon>Streptophyta</taxon>
        <taxon>Embryophyta</taxon>
        <taxon>Tracheophyta</taxon>
        <taxon>Spermatophyta</taxon>
        <taxon>Magnoliopsida</taxon>
        <taxon>eudicotyledons</taxon>
        <taxon>Gunneridae</taxon>
        <taxon>Pentapetalae</taxon>
        <taxon>rosids</taxon>
        <taxon>fabids</taxon>
        <taxon>Fabales</taxon>
        <taxon>Fabaceae</taxon>
        <taxon>Papilionoideae</taxon>
        <taxon>50 kb inversion clade</taxon>
        <taxon>dalbergioids sensu lato</taxon>
        <taxon>Dalbergieae</taxon>
        <taxon>Pterocarpus clade</taxon>
        <taxon>Stylosanthes</taxon>
    </lineage>
</organism>
<keyword evidence="2" id="KW-1185">Reference proteome</keyword>
<evidence type="ECO:0000313" key="2">
    <source>
        <dbReference type="Proteomes" id="UP001341840"/>
    </source>
</evidence>
<comment type="caution">
    <text evidence="1">The sequence shown here is derived from an EMBL/GenBank/DDBJ whole genome shotgun (WGS) entry which is preliminary data.</text>
</comment>
<feature type="non-terminal residue" evidence="1">
    <location>
        <position position="1"/>
    </location>
</feature>
<dbReference type="Proteomes" id="UP001341840">
    <property type="component" value="Unassembled WGS sequence"/>
</dbReference>
<gene>
    <name evidence="1" type="ORF">PIB30_056758</name>
</gene>
<accession>A0ABU6SJF1</accession>
<dbReference type="EMBL" id="JASCZI010060872">
    <property type="protein sequence ID" value="MED6136524.1"/>
    <property type="molecule type" value="Genomic_DNA"/>
</dbReference>
<reference evidence="1 2" key="1">
    <citation type="journal article" date="2023" name="Plants (Basel)">
        <title>Bridging the Gap: Combining Genomics and Transcriptomics Approaches to Understand Stylosanthes scabra, an Orphan Legume from the Brazilian Caatinga.</title>
        <authorList>
            <person name="Ferreira-Neto J.R.C."/>
            <person name="da Silva M.D."/>
            <person name="Binneck E."/>
            <person name="de Melo N.F."/>
            <person name="da Silva R.H."/>
            <person name="de Melo A.L.T.M."/>
            <person name="Pandolfi V."/>
            <person name="Bustamante F.O."/>
            <person name="Brasileiro-Vidal A.C."/>
            <person name="Benko-Iseppon A.M."/>
        </authorList>
    </citation>
    <scope>NUCLEOTIDE SEQUENCE [LARGE SCALE GENOMIC DNA]</scope>
    <source>
        <tissue evidence="1">Leaves</tissue>
    </source>
</reference>